<feature type="region of interest" description="Disordered" evidence="1">
    <location>
        <begin position="526"/>
        <end position="621"/>
    </location>
</feature>
<sequence length="677" mass="72045">MECNKDEAKRAMDIAEKKLSEKDYVGAKKFLTKAQNLYPHLDGLNQVYMMIHVYISAANKIINGGKDSDLYGVLGVDPLADDEALKKQYKKLALLLHPDKNKCKGAEGAFKLVSNAWSLLSDKAKRAAYDQRISKSNTGMQKPPSPSQHNRPPCSSNVYQSAGYGVDPNGKARSNQPASGPQRPPPYAPKPNYSNVNQTAGYGVHPNANNQPGSGPQRAPPYVPKTASSSANQNAGYGAYPNAKARSNQPQPASGPQRPPTYAPNPASSSGNPNASRNGVPPNGNTRSNHPASGPQKPPSPHKPTSSNVNQNARYGMDPNAKATSNKAAPGPAPTYAPGPVPAPTCAPGPVPAPMHVNSSRQMFWTMCNGCKTRSECRKDLYLNKTMRCQNCGQSYIATEQNPWDHYVRQLNKALSMIRLRQWSSGAHQNQATNKNTNGASSSSSPWESHVSQINHTLSLVVLRQAHWNAQNQAANTNNGGSTSGTSSSSSSYVGAIPEEKFALQQVFSTFSSLLQLQQHWSAAEKNNGTTPSVSATGGKGPHASFVRPSVNLSSSPQQQQQCGAQNTSSGTYYPSSSSAGGSPPSVSATTKTPPGSFVSPGVNHSSSPQQQQWGGGTYYPSSSGSVHHKCSVSVSSSSGNAASQAQERCKRGLEVDSQETIAAIESFFKKLRKDVV</sequence>
<feature type="region of interest" description="Disordered" evidence="1">
    <location>
        <begin position="135"/>
        <end position="336"/>
    </location>
</feature>
<dbReference type="PROSITE" id="PS00636">
    <property type="entry name" value="DNAJ_1"/>
    <property type="match status" value="1"/>
</dbReference>
<gene>
    <name evidence="3" type="ORF">DY000_02037478</name>
</gene>
<feature type="compositionally biased region" description="Polar residues" evidence="1">
    <location>
        <begin position="303"/>
        <end position="313"/>
    </location>
</feature>
<feature type="compositionally biased region" description="Low complexity" evidence="1">
    <location>
        <begin position="550"/>
        <end position="590"/>
    </location>
</feature>
<feature type="domain" description="J" evidence="2">
    <location>
        <begin position="69"/>
        <end position="133"/>
    </location>
</feature>
<dbReference type="PROSITE" id="PS50076">
    <property type="entry name" value="DNAJ_2"/>
    <property type="match status" value="1"/>
</dbReference>
<feature type="compositionally biased region" description="Polar residues" evidence="1">
    <location>
        <begin position="147"/>
        <end position="160"/>
    </location>
</feature>
<feature type="compositionally biased region" description="Low complexity" evidence="1">
    <location>
        <begin position="606"/>
        <end position="621"/>
    </location>
</feature>
<comment type="caution">
    <text evidence="3">The sequence shown here is derived from an EMBL/GenBank/DDBJ whole genome shotgun (WGS) entry which is preliminary data.</text>
</comment>
<evidence type="ECO:0000313" key="4">
    <source>
        <dbReference type="Proteomes" id="UP000266723"/>
    </source>
</evidence>
<dbReference type="SMART" id="SM00271">
    <property type="entry name" value="DnaJ"/>
    <property type="match status" value="1"/>
</dbReference>
<dbReference type="Proteomes" id="UP000266723">
    <property type="component" value="Unassembled WGS sequence"/>
</dbReference>
<reference evidence="3 4" key="1">
    <citation type="journal article" date="2020" name="BMC Genomics">
        <title>Intraspecific diversification of the crop wild relative Brassica cretica Lam. using demographic model selection.</title>
        <authorList>
            <person name="Kioukis A."/>
            <person name="Michalopoulou V.A."/>
            <person name="Briers L."/>
            <person name="Pirintsos S."/>
            <person name="Studholme D.J."/>
            <person name="Pavlidis P."/>
            <person name="Sarris P.F."/>
        </authorList>
    </citation>
    <scope>NUCLEOTIDE SEQUENCE [LARGE SCALE GENOMIC DNA]</scope>
    <source>
        <strain evidence="4">cv. PFS-1207/04</strain>
    </source>
</reference>
<dbReference type="CDD" id="cd06257">
    <property type="entry name" value="DnaJ"/>
    <property type="match status" value="1"/>
</dbReference>
<feature type="compositionally biased region" description="Polar residues" evidence="1">
    <location>
        <begin position="526"/>
        <end position="536"/>
    </location>
</feature>
<accession>A0ABQ7B6F7</accession>
<feature type="compositionally biased region" description="Polar residues" evidence="1">
    <location>
        <begin position="426"/>
        <end position="440"/>
    </location>
</feature>
<feature type="compositionally biased region" description="Polar residues" evidence="1">
    <location>
        <begin position="226"/>
        <end position="235"/>
    </location>
</feature>
<feature type="compositionally biased region" description="Low complexity" evidence="1">
    <location>
        <begin position="264"/>
        <end position="276"/>
    </location>
</feature>
<feature type="region of interest" description="Disordered" evidence="1">
    <location>
        <begin position="426"/>
        <end position="448"/>
    </location>
</feature>
<organism evidence="3 4">
    <name type="scientific">Brassica cretica</name>
    <name type="common">Mustard</name>
    <dbReference type="NCBI Taxonomy" id="69181"/>
    <lineage>
        <taxon>Eukaryota</taxon>
        <taxon>Viridiplantae</taxon>
        <taxon>Streptophyta</taxon>
        <taxon>Embryophyta</taxon>
        <taxon>Tracheophyta</taxon>
        <taxon>Spermatophyta</taxon>
        <taxon>Magnoliopsida</taxon>
        <taxon>eudicotyledons</taxon>
        <taxon>Gunneridae</taxon>
        <taxon>Pentapetalae</taxon>
        <taxon>rosids</taxon>
        <taxon>malvids</taxon>
        <taxon>Brassicales</taxon>
        <taxon>Brassicaceae</taxon>
        <taxon>Brassiceae</taxon>
        <taxon>Brassica</taxon>
    </lineage>
</organism>
<dbReference type="SUPFAM" id="SSF46565">
    <property type="entry name" value="Chaperone J-domain"/>
    <property type="match status" value="1"/>
</dbReference>
<dbReference type="PRINTS" id="PR00625">
    <property type="entry name" value="JDOMAIN"/>
</dbReference>
<evidence type="ECO:0000259" key="2">
    <source>
        <dbReference type="PROSITE" id="PS50076"/>
    </source>
</evidence>
<dbReference type="PANTHER" id="PTHR44137:SF23">
    <property type="entry name" value="CHAPERONE DNAJ-DOMAIN SUPERFAMILY PROTEIN"/>
    <property type="match status" value="1"/>
</dbReference>
<evidence type="ECO:0000313" key="3">
    <source>
        <dbReference type="EMBL" id="KAF3528028.1"/>
    </source>
</evidence>
<dbReference type="Gene3D" id="1.10.287.110">
    <property type="entry name" value="DnaJ domain"/>
    <property type="match status" value="1"/>
</dbReference>
<dbReference type="Pfam" id="PF00226">
    <property type="entry name" value="DnaJ"/>
    <property type="match status" value="1"/>
</dbReference>
<protein>
    <recommendedName>
        <fullName evidence="2">J domain-containing protein</fullName>
    </recommendedName>
</protein>
<dbReference type="InterPro" id="IPR018253">
    <property type="entry name" value="DnaJ_domain_CS"/>
</dbReference>
<feature type="region of interest" description="Disordered" evidence="1">
    <location>
        <begin position="473"/>
        <end position="492"/>
    </location>
</feature>
<dbReference type="InterPro" id="IPR001623">
    <property type="entry name" value="DnaJ_domain"/>
</dbReference>
<name>A0ABQ7B6F7_BRACR</name>
<keyword evidence="4" id="KW-1185">Reference proteome</keyword>
<feature type="compositionally biased region" description="Polar residues" evidence="1">
    <location>
        <begin position="245"/>
        <end position="254"/>
    </location>
</feature>
<dbReference type="EMBL" id="QGKV02001507">
    <property type="protein sequence ID" value="KAF3528028.1"/>
    <property type="molecule type" value="Genomic_DNA"/>
</dbReference>
<dbReference type="PANTHER" id="PTHR44137">
    <property type="entry name" value="BNAC03G44070D PROTEIN"/>
    <property type="match status" value="1"/>
</dbReference>
<evidence type="ECO:0000256" key="1">
    <source>
        <dbReference type="SAM" id="MobiDB-lite"/>
    </source>
</evidence>
<dbReference type="InterPro" id="IPR036869">
    <property type="entry name" value="J_dom_sf"/>
</dbReference>
<proteinExistence type="predicted"/>